<dbReference type="SMART" id="SM00436">
    <property type="entry name" value="TOP1Bc"/>
    <property type="match status" value="1"/>
</dbReference>
<dbReference type="InterPro" id="IPR000380">
    <property type="entry name" value="Topo_IA"/>
</dbReference>
<dbReference type="Gene3D" id="3.40.50.140">
    <property type="match status" value="1"/>
</dbReference>
<protein>
    <recommendedName>
        <fullName evidence="3">DNA topoisomerase</fullName>
        <ecNumber evidence="3">5.6.2.1</ecNumber>
    </recommendedName>
</protein>
<feature type="domain" description="Toprim" evidence="7">
    <location>
        <begin position="2"/>
        <end position="112"/>
    </location>
</feature>
<feature type="domain" description="Topo IA-type catalytic" evidence="8">
    <location>
        <begin position="127"/>
        <end position="583"/>
    </location>
</feature>
<evidence type="ECO:0000259" key="7">
    <source>
        <dbReference type="PROSITE" id="PS50880"/>
    </source>
</evidence>
<evidence type="ECO:0000256" key="5">
    <source>
        <dbReference type="ARBA" id="ARBA00023125"/>
    </source>
</evidence>
<keyword evidence="5" id="KW-0238">DNA-binding</keyword>
<dbReference type="InterPro" id="IPR003602">
    <property type="entry name" value="Topo_IA_DNA-bd_dom"/>
</dbReference>
<sequence>MTTLIIVESPAKCKKIESYLGSGYKCIASCGHFRKLTSLKQIDIQNNTLSLKYDISSEKERNIKLMKSAISKADHILLATDDDREGESIAWHICDHFGLPITTERIIFHEITKTAILKAVSHPGQINMNMVRSQQSRQVLDLFVGYKISPCLWSHVSRKQNLSAGRCQTPALKLIYDNQQKIDNQVYDKTYTICGLFTSKNISFQCRHSFTTCDDIRSFMEESKTFQHTLSVGNTKQVKKVPPVPFITSTLQQHASSQHQYSPKDTMSMCQKLYEGGYITYMRTDCAKYSKDFVEDSIKFIDNEYGARYKRESLSAIVLNDDTSTSTNDKKNKQKDSNSLAQEAHEAIRPTNISTLILPENYSTKERKMYVIIRNRTLMTLMANAHYETCTCKITAPMDICYSQSFQNRVFDGWQIIEKTDVESYFHYIKTILPELVMNKIHAKETILNLQNHLNEAQLVQMLEKRGIGRPSTFSSIIDKIQTRGYVKRQNVEGKEINVTEIVLENNKISKKDVNVVFGNEKNRLVLDPLGKIVVEFLYEYFEALFNEDFTMNMEKKLDGVKDGTTDYLVYLNEFDLFLNTLMKTQKELLPNKETYVINDKYSYIITKYGPCLTYKNDDNKVSFINLKSSVSYEMCLDQRDDLTSLQQPKKIERSLGEYQSKNVLLKNGRYGPYISYGDQTIALKDLDKKFDEIHIGDVIDMLDNTERAVSGNPNIIREITSEISIRKSKFGNYIFYQTEQMKKPKFIKLKGFKPDIISCSKELIIKFVNMN</sequence>
<comment type="catalytic activity">
    <reaction evidence="1">
        <text>ATP-independent breakage of single-stranded DNA, followed by passage and rejoining.</text>
        <dbReference type="EC" id="5.6.2.1"/>
    </reaction>
</comment>
<evidence type="ECO:0000256" key="4">
    <source>
        <dbReference type="ARBA" id="ARBA00023029"/>
    </source>
</evidence>
<dbReference type="PANTHER" id="PTHR42785:SF1">
    <property type="entry name" value="DNA TOPOISOMERASE"/>
    <property type="match status" value="1"/>
</dbReference>
<dbReference type="InterPro" id="IPR013826">
    <property type="entry name" value="Topo_IA_cen_sub3"/>
</dbReference>
<dbReference type="EMBL" id="MN740569">
    <property type="protein sequence ID" value="QHU34352.1"/>
    <property type="molecule type" value="Genomic_DNA"/>
</dbReference>
<evidence type="ECO:0000313" key="9">
    <source>
        <dbReference type="EMBL" id="QHU34352.1"/>
    </source>
</evidence>
<dbReference type="SUPFAM" id="SSF56712">
    <property type="entry name" value="Prokaryotic type I DNA topoisomerase"/>
    <property type="match status" value="1"/>
</dbReference>
<evidence type="ECO:0000256" key="2">
    <source>
        <dbReference type="ARBA" id="ARBA00009446"/>
    </source>
</evidence>
<dbReference type="SMART" id="SM00437">
    <property type="entry name" value="TOP1Ac"/>
    <property type="match status" value="1"/>
</dbReference>
<dbReference type="InterPro" id="IPR013497">
    <property type="entry name" value="Topo_IA_cen"/>
</dbReference>
<dbReference type="Gene3D" id="2.70.20.10">
    <property type="entry name" value="Topoisomerase I, domain 3"/>
    <property type="match status" value="1"/>
</dbReference>
<dbReference type="AlphaFoldDB" id="A0A6C0LYM3"/>
<evidence type="ECO:0000256" key="3">
    <source>
        <dbReference type="ARBA" id="ARBA00012891"/>
    </source>
</evidence>
<comment type="similarity">
    <text evidence="2">Belongs to the type IA topoisomerase family.</text>
</comment>
<dbReference type="GO" id="GO:0003917">
    <property type="term" value="F:DNA topoisomerase type I (single strand cut, ATP-independent) activity"/>
    <property type="evidence" value="ECO:0007669"/>
    <property type="project" value="UniProtKB-EC"/>
</dbReference>
<evidence type="ECO:0000256" key="1">
    <source>
        <dbReference type="ARBA" id="ARBA00000213"/>
    </source>
</evidence>
<dbReference type="EC" id="5.6.2.1" evidence="3"/>
<dbReference type="GO" id="GO:0003677">
    <property type="term" value="F:DNA binding"/>
    <property type="evidence" value="ECO:0007669"/>
    <property type="project" value="UniProtKB-KW"/>
</dbReference>
<dbReference type="PROSITE" id="PS00396">
    <property type="entry name" value="TOPO_IA_1"/>
    <property type="match status" value="1"/>
</dbReference>
<accession>A0A6C0LYM3</accession>
<dbReference type="Gene3D" id="1.10.290.10">
    <property type="entry name" value="Topoisomerase I, domain 4"/>
    <property type="match status" value="1"/>
</dbReference>
<dbReference type="InterPro" id="IPR023406">
    <property type="entry name" value="Topo_IA_AS"/>
</dbReference>
<keyword evidence="4" id="KW-0799">Topoisomerase</keyword>
<dbReference type="Pfam" id="PF01131">
    <property type="entry name" value="Topoisom_bac"/>
    <property type="match status" value="1"/>
</dbReference>
<dbReference type="Pfam" id="PF01751">
    <property type="entry name" value="Toprim"/>
    <property type="match status" value="1"/>
</dbReference>
<name>A0A6C0LYM3_9ZZZZ</name>
<dbReference type="GO" id="GO:0006265">
    <property type="term" value="P:DNA topological change"/>
    <property type="evidence" value="ECO:0007669"/>
    <property type="project" value="InterPro"/>
</dbReference>
<dbReference type="InterPro" id="IPR003601">
    <property type="entry name" value="Topo_IA_2"/>
</dbReference>
<dbReference type="PROSITE" id="PS52039">
    <property type="entry name" value="TOPO_IA_2"/>
    <property type="match status" value="1"/>
</dbReference>
<dbReference type="InterPro" id="IPR023405">
    <property type="entry name" value="Topo_IA_core_domain"/>
</dbReference>
<keyword evidence="6" id="KW-0413">Isomerase</keyword>
<reference evidence="9" key="1">
    <citation type="journal article" date="2020" name="Nature">
        <title>Giant virus diversity and host interactions through global metagenomics.</title>
        <authorList>
            <person name="Schulz F."/>
            <person name="Roux S."/>
            <person name="Paez-Espino D."/>
            <person name="Jungbluth S."/>
            <person name="Walsh D.A."/>
            <person name="Denef V.J."/>
            <person name="McMahon K.D."/>
            <person name="Konstantinidis K.T."/>
            <person name="Eloe-Fadrosh E.A."/>
            <person name="Kyrpides N.C."/>
            <person name="Woyke T."/>
        </authorList>
    </citation>
    <scope>NUCLEOTIDE SEQUENCE</scope>
    <source>
        <strain evidence="9">GVMAG-S-1016713-123</strain>
    </source>
</reference>
<dbReference type="PRINTS" id="PR00417">
    <property type="entry name" value="PRTPISMRASEI"/>
</dbReference>
<dbReference type="InterPro" id="IPR013824">
    <property type="entry name" value="Topo_IA_cen_sub1"/>
</dbReference>
<evidence type="ECO:0000256" key="6">
    <source>
        <dbReference type="ARBA" id="ARBA00023235"/>
    </source>
</evidence>
<dbReference type="CDD" id="cd00186">
    <property type="entry name" value="TOP1Ac"/>
    <property type="match status" value="1"/>
</dbReference>
<dbReference type="PROSITE" id="PS50880">
    <property type="entry name" value="TOPRIM"/>
    <property type="match status" value="1"/>
</dbReference>
<evidence type="ECO:0000259" key="8">
    <source>
        <dbReference type="PROSITE" id="PS52039"/>
    </source>
</evidence>
<dbReference type="InterPro" id="IPR013825">
    <property type="entry name" value="Topo_IA_cen_sub2"/>
</dbReference>
<dbReference type="InterPro" id="IPR006171">
    <property type="entry name" value="TOPRIM_dom"/>
</dbReference>
<dbReference type="SMART" id="SM00493">
    <property type="entry name" value="TOPRIM"/>
    <property type="match status" value="1"/>
</dbReference>
<organism evidence="9">
    <name type="scientific">viral metagenome</name>
    <dbReference type="NCBI Taxonomy" id="1070528"/>
    <lineage>
        <taxon>unclassified sequences</taxon>
        <taxon>metagenomes</taxon>
        <taxon>organismal metagenomes</taxon>
    </lineage>
</organism>
<proteinExistence type="inferred from homology"/>
<dbReference type="Gene3D" id="1.10.460.10">
    <property type="entry name" value="Topoisomerase I, domain 2"/>
    <property type="match status" value="2"/>
</dbReference>
<dbReference type="PANTHER" id="PTHR42785">
    <property type="entry name" value="DNA TOPOISOMERASE, TYPE IA, CORE"/>
    <property type="match status" value="1"/>
</dbReference>